<organism evidence="2 3">
    <name type="scientific">Cytospora leucostoma</name>
    <dbReference type="NCBI Taxonomy" id="1230097"/>
    <lineage>
        <taxon>Eukaryota</taxon>
        <taxon>Fungi</taxon>
        <taxon>Dikarya</taxon>
        <taxon>Ascomycota</taxon>
        <taxon>Pezizomycotina</taxon>
        <taxon>Sordariomycetes</taxon>
        <taxon>Sordariomycetidae</taxon>
        <taxon>Diaporthales</taxon>
        <taxon>Cytosporaceae</taxon>
        <taxon>Cytospora</taxon>
    </lineage>
</organism>
<reference evidence="2 3" key="1">
    <citation type="submission" date="2015-09" db="EMBL/GenBank/DDBJ databases">
        <title>Host preference determinants of Valsa canker pathogens revealed by comparative genomics.</title>
        <authorList>
            <person name="Yin Z."/>
            <person name="Huang L."/>
        </authorList>
    </citation>
    <scope>NUCLEOTIDE SEQUENCE [LARGE SCALE GENOMIC DNA]</scope>
    <source>
        <strain evidence="2 3">SXYLt</strain>
    </source>
</reference>
<feature type="compositionally biased region" description="Basic and acidic residues" evidence="1">
    <location>
        <begin position="248"/>
        <end position="257"/>
    </location>
</feature>
<gene>
    <name evidence="2" type="ORF">VPNG_05908</name>
</gene>
<evidence type="ECO:0000313" key="2">
    <source>
        <dbReference type="EMBL" id="ROW13025.1"/>
    </source>
</evidence>
<comment type="caution">
    <text evidence="2">The sequence shown here is derived from an EMBL/GenBank/DDBJ whole genome shotgun (WGS) entry which is preliminary data.</text>
</comment>
<accession>A0A423XAQ5</accession>
<sequence>METINNLANSAAKAVWGEGNTTATTANDGTVHPGTETTNNETKGTEPVSGKLGDTSKGEPFDAGNIESGATTDTTQAGGLSTEAENPPTASLAGITVEDTEPDAPTAEHHSSTTSDLNVAQSGGPTTEHPSTTGDHGGFKAAQADVRDPEDSLTTDPKTETARKNVDDTGALDKSENPDKFDGPGPKPIDEVAHERGGDAGNIAREPAAGIGEAPGSLSHSEGTGERYVKSSGLAADGGDFDATKPGAGREADRLLEQKGYTNPAVATAGAHKDEEADLVAAEKESTDKASTGSHDSKEKKHSLKDKIKAKLHKS</sequence>
<dbReference type="STRING" id="1230097.A0A423XAQ5"/>
<feature type="compositionally biased region" description="Basic and acidic residues" evidence="1">
    <location>
        <begin position="157"/>
        <end position="198"/>
    </location>
</feature>
<evidence type="ECO:0000256" key="1">
    <source>
        <dbReference type="SAM" id="MobiDB-lite"/>
    </source>
</evidence>
<dbReference type="InParanoid" id="A0A423XAQ5"/>
<feature type="compositionally biased region" description="Polar residues" evidence="1">
    <location>
        <begin position="68"/>
        <end position="79"/>
    </location>
</feature>
<feature type="compositionally biased region" description="Polar residues" evidence="1">
    <location>
        <begin position="112"/>
        <end position="134"/>
    </location>
</feature>
<feature type="compositionally biased region" description="Basic and acidic residues" evidence="1">
    <location>
        <begin position="295"/>
        <end position="309"/>
    </location>
</feature>
<dbReference type="OrthoDB" id="5388207at2759"/>
<feature type="compositionally biased region" description="Basic and acidic residues" evidence="1">
    <location>
        <begin position="271"/>
        <end position="288"/>
    </location>
</feature>
<protein>
    <submittedName>
        <fullName evidence="2">Uncharacterized protein</fullName>
    </submittedName>
</protein>
<proteinExistence type="predicted"/>
<name>A0A423XAQ5_9PEZI</name>
<feature type="compositionally biased region" description="Low complexity" evidence="1">
    <location>
        <begin position="19"/>
        <end position="46"/>
    </location>
</feature>
<dbReference type="EMBL" id="LKEB01000022">
    <property type="protein sequence ID" value="ROW13025.1"/>
    <property type="molecule type" value="Genomic_DNA"/>
</dbReference>
<evidence type="ECO:0000313" key="3">
    <source>
        <dbReference type="Proteomes" id="UP000285146"/>
    </source>
</evidence>
<feature type="region of interest" description="Disordered" evidence="1">
    <location>
        <begin position="16"/>
        <end position="315"/>
    </location>
</feature>
<dbReference type="AlphaFoldDB" id="A0A423XAQ5"/>
<keyword evidence="3" id="KW-1185">Reference proteome</keyword>
<dbReference type="Proteomes" id="UP000285146">
    <property type="component" value="Unassembled WGS sequence"/>
</dbReference>